<dbReference type="InterPro" id="IPR023772">
    <property type="entry name" value="DNA-bd_HTH_TetR-type_CS"/>
</dbReference>
<feature type="DNA-binding region" description="H-T-H motif" evidence="5">
    <location>
        <begin position="32"/>
        <end position="51"/>
    </location>
</feature>
<dbReference type="PROSITE" id="PS01081">
    <property type="entry name" value="HTH_TETR_1"/>
    <property type="match status" value="1"/>
</dbReference>
<evidence type="ECO:0000256" key="2">
    <source>
        <dbReference type="ARBA" id="ARBA00023015"/>
    </source>
</evidence>
<dbReference type="EMBL" id="BMVC01000011">
    <property type="protein sequence ID" value="GHD04580.1"/>
    <property type="molecule type" value="Genomic_DNA"/>
</dbReference>
<dbReference type="PANTHER" id="PTHR30055">
    <property type="entry name" value="HTH-TYPE TRANSCRIPTIONAL REGULATOR RUTR"/>
    <property type="match status" value="1"/>
</dbReference>
<reference evidence="7" key="1">
    <citation type="journal article" date="2014" name="Int. J. Syst. Evol. Microbiol.">
        <title>Complete genome sequence of Corynebacterium casei LMG S-19264T (=DSM 44701T), isolated from a smear-ripened cheese.</title>
        <authorList>
            <consortium name="US DOE Joint Genome Institute (JGI-PGF)"/>
            <person name="Walter F."/>
            <person name="Albersmeier A."/>
            <person name="Kalinowski J."/>
            <person name="Ruckert C."/>
        </authorList>
    </citation>
    <scope>NUCLEOTIDE SEQUENCE</scope>
    <source>
        <strain evidence="7">JCM 4637</strain>
    </source>
</reference>
<keyword evidence="4" id="KW-0804">Transcription</keyword>
<dbReference type="InterPro" id="IPR039538">
    <property type="entry name" value="BetI_C"/>
</dbReference>
<gene>
    <name evidence="7" type="ORF">GCM10010334_53580</name>
</gene>
<evidence type="ECO:0000256" key="3">
    <source>
        <dbReference type="ARBA" id="ARBA00023125"/>
    </source>
</evidence>
<dbReference type="Proteomes" id="UP000638353">
    <property type="component" value="Unassembled WGS sequence"/>
</dbReference>
<dbReference type="InterPro" id="IPR050109">
    <property type="entry name" value="HTH-type_TetR-like_transc_reg"/>
</dbReference>
<evidence type="ECO:0000313" key="8">
    <source>
        <dbReference type="Proteomes" id="UP000638353"/>
    </source>
</evidence>
<sequence length="218" mass="23231">MTPARGDHDARRTEVSRAVWEVLAERGFGGLTLRAVAQQMGATTGLLTHYFPSKRALLQHALEVLDAHSLDRPRPAAGRVGEATGLVMLRAVLLDILPLDPRGAASNRIWVGSWDVALADPELAAEHAQRYRRARERLTVHVRAAQEAGELPEAPAAEEVAAAAQSFVLGLVVQALFAPEEFTVERQVALVDAYLAGLAGESRAASAILGGHRSGGAE</sequence>
<evidence type="ECO:0000313" key="7">
    <source>
        <dbReference type="EMBL" id="GHD04580.1"/>
    </source>
</evidence>
<protein>
    <submittedName>
        <fullName evidence="7">TetR family transcriptional regulator</fullName>
    </submittedName>
</protein>
<keyword evidence="3 5" id="KW-0238">DNA-binding</keyword>
<accession>A0A919CCF1</accession>
<dbReference type="GO" id="GO:0000976">
    <property type="term" value="F:transcription cis-regulatory region binding"/>
    <property type="evidence" value="ECO:0007669"/>
    <property type="project" value="TreeGrafter"/>
</dbReference>
<dbReference type="InterPro" id="IPR009057">
    <property type="entry name" value="Homeodomain-like_sf"/>
</dbReference>
<evidence type="ECO:0000256" key="1">
    <source>
        <dbReference type="ARBA" id="ARBA00022491"/>
    </source>
</evidence>
<reference evidence="7" key="2">
    <citation type="submission" date="2020-09" db="EMBL/GenBank/DDBJ databases">
        <authorList>
            <person name="Sun Q."/>
            <person name="Ohkuma M."/>
        </authorList>
    </citation>
    <scope>NUCLEOTIDE SEQUENCE</scope>
    <source>
        <strain evidence="7">JCM 4637</strain>
    </source>
</reference>
<feature type="domain" description="HTH tetR-type" evidence="6">
    <location>
        <begin position="9"/>
        <end position="69"/>
    </location>
</feature>
<evidence type="ECO:0000259" key="6">
    <source>
        <dbReference type="PROSITE" id="PS50977"/>
    </source>
</evidence>
<dbReference type="SUPFAM" id="SSF48498">
    <property type="entry name" value="Tetracyclin repressor-like, C-terminal domain"/>
    <property type="match status" value="1"/>
</dbReference>
<dbReference type="RefSeq" id="WP_189825562.1">
    <property type="nucleotide sequence ID" value="NZ_BMVC01000011.1"/>
</dbReference>
<dbReference type="Gene3D" id="1.10.357.10">
    <property type="entry name" value="Tetracycline Repressor, domain 2"/>
    <property type="match status" value="1"/>
</dbReference>
<name>A0A919CCF1_9ACTN</name>
<dbReference type="PRINTS" id="PR00455">
    <property type="entry name" value="HTHTETR"/>
</dbReference>
<proteinExistence type="predicted"/>
<dbReference type="AlphaFoldDB" id="A0A919CCF1"/>
<dbReference type="Pfam" id="PF13977">
    <property type="entry name" value="TetR_C_6"/>
    <property type="match status" value="1"/>
</dbReference>
<dbReference type="Pfam" id="PF00440">
    <property type="entry name" value="TetR_N"/>
    <property type="match status" value="1"/>
</dbReference>
<dbReference type="InterPro" id="IPR036271">
    <property type="entry name" value="Tet_transcr_reg_TetR-rel_C_sf"/>
</dbReference>
<dbReference type="PANTHER" id="PTHR30055:SF148">
    <property type="entry name" value="TETR-FAMILY TRANSCRIPTIONAL REGULATOR"/>
    <property type="match status" value="1"/>
</dbReference>
<keyword evidence="2" id="KW-0805">Transcription regulation</keyword>
<dbReference type="InterPro" id="IPR001647">
    <property type="entry name" value="HTH_TetR"/>
</dbReference>
<dbReference type="SUPFAM" id="SSF46689">
    <property type="entry name" value="Homeodomain-like"/>
    <property type="match status" value="1"/>
</dbReference>
<dbReference type="GO" id="GO:0003700">
    <property type="term" value="F:DNA-binding transcription factor activity"/>
    <property type="evidence" value="ECO:0007669"/>
    <property type="project" value="TreeGrafter"/>
</dbReference>
<keyword evidence="1" id="KW-0678">Repressor</keyword>
<comment type="caution">
    <text evidence="7">The sequence shown here is derived from an EMBL/GenBank/DDBJ whole genome shotgun (WGS) entry which is preliminary data.</text>
</comment>
<dbReference type="PROSITE" id="PS50977">
    <property type="entry name" value="HTH_TETR_2"/>
    <property type="match status" value="1"/>
</dbReference>
<organism evidence="7 8">
    <name type="scientific">Streptomyces finlayi</name>
    <dbReference type="NCBI Taxonomy" id="67296"/>
    <lineage>
        <taxon>Bacteria</taxon>
        <taxon>Bacillati</taxon>
        <taxon>Actinomycetota</taxon>
        <taxon>Actinomycetes</taxon>
        <taxon>Kitasatosporales</taxon>
        <taxon>Streptomycetaceae</taxon>
        <taxon>Streptomyces</taxon>
    </lineage>
</organism>
<evidence type="ECO:0000256" key="4">
    <source>
        <dbReference type="ARBA" id="ARBA00023163"/>
    </source>
</evidence>
<evidence type="ECO:0000256" key="5">
    <source>
        <dbReference type="PROSITE-ProRule" id="PRU00335"/>
    </source>
</evidence>